<evidence type="ECO:0000256" key="1">
    <source>
        <dbReference type="SAM" id="MobiDB-lite"/>
    </source>
</evidence>
<feature type="compositionally biased region" description="Low complexity" evidence="1">
    <location>
        <begin position="107"/>
        <end position="119"/>
    </location>
</feature>
<accession>A0ABP3A9X5</accession>
<dbReference type="Pfam" id="PF00934">
    <property type="entry name" value="PE"/>
    <property type="match status" value="1"/>
</dbReference>
<protein>
    <submittedName>
        <fullName evidence="3">PE family protein</fullName>
    </submittedName>
</protein>
<organism evidence="3 4">
    <name type="scientific">Mycobacterium ulcerans str. Harvey</name>
    <dbReference type="NCBI Taxonomy" id="1299332"/>
    <lineage>
        <taxon>Bacteria</taxon>
        <taxon>Bacillati</taxon>
        <taxon>Actinomycetota</taxon>
        <taxon>Actinomycetes</taxon>
        <taxon>Mycobacteriales</taxon>
        <taxon>Mycobacteriaceae</taxon>
        <taxon>Mycobacterium</taxon>
        <taxon>Mycobacterium ulcerans group</taxon>
    </lineage>
</organism>
<dbReference type="Proteomes" id="UP000020681">
    <property type="component" value="Unassembled WGS sequence"/>
</dbReference>
<gene>
    <name evidence="3" type="ORF">I551_6439</name>
</gene>
<evidence type="ECO:0000313" key="3">
    <source>
        <dbReference type="EMBL" id="EUA87055.1"/>
    </source>
</evidence>
<feature type="region of interest" description="Disordered" evidence="1">
    <location>
        <begin position="107"/>
        <end position="136"/>
    </location>
</feature>
<dbReference type="SUPFAM" id="SSF140459">
    <property type="entry name" value="PE/PPE dimer-like"/>
    <property type="match status" value="1"/>
</dbReference>
<evidence type="ECO:0000259" key="2">
    <source>
        <dbReference type="Pfam" id="PF00934"/>
    </source>
</evidence>
<sequence>MSTAIAALFAGHAQAYQALSTAASTFHTQFVRALNLSGGAYAAADVANASPLQTLEQDLLGVLNAPTQALLGRPLIGDGADGTAPGQGGGAGDCCTATAATVELGRPAATARRPATAGWRAGGTLSGTPGATGALG</sequence>
<dbReference type="EMBL" id="JAOL01000166">
    <property type="protein sequence ID" value="EUA87055.1"/>
    <property type="molecule type" value="Genomic_DNA"/>
</dbReference>
<dbReference type="Gene3D" id="1.10.287.850">
    <property type="entry name" value="HP0062-like domain"/>
    <property type="match status" value="1"/>
</dbReference>
<evidence type="ECO:0000313" key="4">
    <source>
        <dbReference type="Proteomes" id="UP000020681"/>
    </source>
</evidence>
<dbReference type="InterPro" id="IPR000084">
    <property type="entry name" value="PE-PGRS_N"/>
</dbReference>
<proteinExistence type="predicted"/>
<comment type="caution">
    <text evidence="3">The sequence shown here is derived from an EMBL/GenBank/DDBJ whole genome shotgun (WGS) entry which is preliminary data.</text>
</comment>
<feature type="domain" description="PE" evidence="2">
    <location>
        <begin position="2"/>
        <end position="48"/>
    </location>
</feature>
<dbReference type="InterPro" id="IPR038332">
    <property type="entry name" value="PPE_sf"/>
</dbReference>
<name>A0ABP3A9X5_MYCUL</name>
<keyword evidence="4" id="KW-1185">Reference proteome</keyword>
<reference evidence="3 4" key="1">
    <citation type="submission" date="2014-01" db="EMBL/GenBank/DDBJ databases">
        <authorList>
            <person name="Dobos K."/>
            <person name="Lenaerts A."/>
            <person name="Ordway D."/>
            <person name="DeGroote M.A."/>
            <person name="Parker T."/>
            <person name="Sizemore C."/>
            <person name="Tallon L.J."/>
            <person name="Sadzewicz L.K."/>
            <person name="Sengamalay N."/>
            <person name="Fraser C.M."/>
            <person name="Hine E."/>
            <person name="Shefchek K.A."/>
            <person name="Das S.P."/>
            <person name="Tettelin H."/>
        </authorList>
    </citation>
    <scope>NUCLEOTIDE SEQUENCE [LARGE SCALE GENOMIC DNA]</scope>
    <source>
        <strain evidence="3 4">Harvey</strain>
    </source>
</reference>